<evidence type="ECO:0000256" key="3">
    <source>
        <dbReference type="ARBA" id="ARBA00023002"/>
    </source>
</evidence>
<dbReference type="PANTHER" id="PTHR13887:SF14">
    <property type="entry name" value="DISULFIDE BOND FORMATION PROTEIN D"/>
    <property type="match status" value="1"/>
</dbReference>
<keyword evidence="2" id="KW-0732">Signal</keyword>
<keyword evidence="4" id="KW-1015">Disulfide bond</keyword>
<dbReference type="InterPro" id="IPR013766">
    <property type="entry name" value="Thioredoxin_domain"/>
</dbReference>
<evidence type="ECO:0000256" key="5">
    <source>
        <dbReference type="ARBA" id="ARBA00023284"/>
    </source>
</evidence>
<dbReference type="Gene3D" id="3.40.30.10">
    <property type="entry name" value="Glutaredoxin"/>
    <property type="match status" value="1"/>
</dbReference>
<dbReference type="PANTHER" id="PTHR13887">
    <property type="entry name" value="GLUTATHIONE S-TRANSFERASE KAPPA"/>
    <property type="match status" value="1"/>
</dbReference>
<sequence>MQKKNKNSRSLVIYTLVIIVIFGALFALNQAGKGKENANLTVEESPSISGQPVAGNADAKVSIVEFGDYKCPSCKVWGEQIFPKLKSDYIDTGIVSFSYINTLFHGEESKLAAQASETVYMNNPERFWDFHKALFDEQPAQTKHDDLWVTESKVLEVAQATIPGLDVEKFKQGLTSNPIQEKLDHDQLLVDKFNIQQTPTIMVNNIVIANPFDYEAIRKAIEQETN</sequence>
<evidence type="ECO:0000256" key="2">
    <source>
        <dbReference type="ARBA" id="ARBA00022729"/>
    </source>
</evidence>
<evidence type="ECO:0000313" key="8">
    <source>
        <dbReference type="EMBL" id="MBJ6360241.1"/>
    </source>
</evidence>
<evidence type="ECO:0000256" key="4">
    <source>
        <dbReference type="ARBA" id="ARBA00023157"/>
    </source>
</evidence>
<comment type="similarity">
    <text evidence="1">Belongs to the thioredoxin family. DsbA subfamily.</text>
</comment>
<feature type="transmembrane region" description="Helical" evidence="6">
    <location>
        <begin position="12"/>
        <end position="31"/>
    </location>
</feature>
<dbReference type="Proteomes" id="UP000640274">
    <property type="component" value="Unassembled WGS sequence"/>
</dbReference>
<keyword evidence="6" id="KW-0812">Transmembrane</keyword>
<name>A0A934IVU4_9BACL</name>
<evidence type="ECO:0000313" key="9">
    <source>
        <dbReference type="Proteomes" id="UP000640274"/>
    </source>
</evidence>
<keyword evidence="6" id="KW-1133">Transmembrane helix</keyword>
<keyword evidence="9" id="KW-1185">Reference proteome</keyword>
<dbReference type="InterPro" id="IPR036249">
    <property type="entry name" value="Thioredoxin-like_sf"/>
</dbReference>
<dbReference type="Pfam" id="PF13462">
    <property type="entry name" value="Thioredoxin_4"/>
    <property type="match status" value="1"/>
</dbReference>
<proteinExistence type="inferred from homology"/>
<dbReference type="SUPFAM" id="SSF52833">
    <property type="entry name" value="Thioredoxin-like"/>
    <property type="match status" value="1"/>
</dbReference>
<dbReference type="EMBL" id="JAELUP010000005">
    <property type="protein sequence ID" value="MBJ6360241.1"/>
    <property type="molecule type" value="Genomic_DNA"/>
</dbReference>
<organism evidence="8 9">
    <name type="scientific">Paenibacillus roseus</name>
    <dbReference type="NCBI Taxonomy" id="2798579"/>
    <lineage>
        <taxon>Bacteria</taxon>
        <taxon>Bacillati</taxon>
        <taxon>Bacillota</taxon>
        <taxon>Bacilli</taxon>
        <taxon>Bacillales</taxon>
        <taxon>Paenibacillaceae</taxon>
        <taxon>Paenibacillus</taxon>
    </lineage>
</organism>
<reference evidence="8" key="1">
    <citation type="submission" date="2020-12" db="EMBL/GenBank/DDBJ databases">
        <authorList>
            <person name="Huq M.A."/>
        </authorList>
    </citation>
    <scope>NUCLEOTIDE SEQUENCE</scope>
    <source>
        <strain evidence="8">MAHUQ-46</strain>
    </source>
</reference>
<dbReference type="RefSeq" id="WP_199017754.1">
    <property type="nucleotide sequence ID" value="NZ_JAELUP010000005.1"/>
</dbReference>
<keyword evidence="6" id="KW-0472">Membrane</keyword>
<dbReference type="InterPro" id="IPR012336">
    <property type="entry name" value="Thioredoxin-like_fold"/>
</dbReference>
<feature type="domain" description="Thioredoxin" evidence="7">
    <location>
        <begin position="31"/>
        <end position="226"/>
    </location>
</feature>
<gene>
    <name evidence="8" type="ORF">JFN88_02755</name>
</gene>
<dbReference type="AlphaFoldDB" id="A0A934IVU4"/>
<dbReference type="GO" id="GO:0016491">
    <property type="term" value="F:oxidoreductase activity"/>
    <property type="evidence" value="ECO:0007669"/>
    <property type="project" value="UniProtKB-KW"/>
</dbReference>
<evidence type="ECO:0000256" key="1">
    <source>
        <dbReference type="ARBA" id="ARBA00005791"/>
    </source>
</evidence>
<evidence type="ECO:0000256" key="6">
    <source>
        <dbReference type="SAM" id="Phobius"/>
    </source>
</evidence>
<keyword evidence="5" id="KW-0676">Redox-active center</keyword>
<accession>A0A934IVU4</accession>
<comment type="caution">
    <text evidence="8">The sequence shown here is derived from an EMBL/GenBank/DDBJ whole genome shotgun (WGS) entry which is preliminary data.</text>
</comment>
<protein>
    <submittedName>
        <fullName evidence="8">DsbA family protein</fullName>
    </submittedName>
</protein>
<dbReference type="PROSITE" id="PS51352">
    <property type="entry name" value="THIOREDOXIN_2"/>
    <property type="match status" value="1"/>
</dbReference>
<keyword evidence="3" id="KW-0560">Oxidoreductase</keyword>
<evidence type="ECO:0000259" key="7">
    <source>
        <dbReference type="PROSITE" id="PS51352"/>
    </source>
</evidence>